<evidence type="ECO:0000256" key="6">
    <source>
        <dbReference type="SAM" id="Coils"/>
    </source>
</evidence>
<dbReference type="Gene3D" id="2.40.50.100">
    <property type="match status" value="1"/>
</dbReference>
<evidence type="ECO:0000259" key="7">
    <source>
        <dbReference type="Pfam" id="PF26002"/>
    </source>
</evidence>
<evidence type="ECO:0000313" key="8">
    <source>
        <dbReference type="EMBL" id="MBE9069665.1"/>
    </source>
</evidence>
<protein>
    <submittedName>
        <fullName evidence="8">HlyD family efflux transporter periplasmic adaptor subunit</fullName>
    </submittedName>
</protein>
<organism evidence="8 9">
    <name type="scientific">Leptolyngbya cf. ectocarpi LEGE 11479</name>
    <dbReference type="NCBI Taxonomy" id="1828722"/>
    <lineage>
        <taxon>Bacteria</taxon>
        <taxon>Bacillati</taxon>
        <taxon>Cyanobacteriota</taxon>
        <taxon>Cyanophyceae</taxon>
        <taxon>Leptolyngbyales</taxon>
        <taxon>Leptolyngbyaceae</taxon>
        <taxon>Leptolyngbya group</taxon>
        <taxon>Leptolyngbya</taxon>
    </lineage>
</organism>
<dbReference type="GO" id="GO:0016020">
    <property type="term" value="C:membrane"/>
    <property type="evidence" value="ECO:0007669"/>
    <property type="project" value="UniProtKB-SubCell"/>
</dbReference>
<dbReference type="Proteomes" id="UP000615026">
    <property type="component" value="Unassembled WGS sequence"/>
</dbReference>
<name>A0A929F950_LEPEC</name>
<dbReference type="EMBL" id="JADEXP010000306">
    <property type="protein sequence ID" value="MBE9069665.1"/>
    <property type="molecule type" value="Genomic_DNA"/>
</dbReference>
<dbReference type="Pfam" id="PF26002">
    <property type="entry name" value="Beta-barrel_AprE"/>
    <property type="match status" value="1"/>
</dbReference>
<comment type="similarity">
    <text evidence="2">Belongs to the membrane fusion protein (MFP) (TC 8.A.1) family.</text>
</comment>
<reference evidence="8" key="1">
    <citation type="submission" date="2020-10" db="EMBL/GenBank/DDBJ databases">
        <authorList>
            <person name="Castelo-Branco R."/>
            <person name="Eusebio N."/>
            <person name="Adriana R."/>
            <person name="Vieira A."/>
            <person name="Brugerolle De Fraissinette N."/>
            <person name="Rezende De Castro R."/>
            <person name="Schneider M.P."/>
            <person name="Vasconcelos V."/>
            <person name="Leao P.N."/>
        </authorList>
    </citation>
    <scope>NUCLEOTIDE SEQUENCE</scope>
    <source>
        <strain evidence="8">LEGE 11479</strain>
    </source>
</reference>
<evidence type="ECO:0000256" key="5">
    <source>
        <dbReference type="ARBA" id="ARBA00023136"/>
    </source>
</evidence>
<keyword evidence="4" id="KW-1133">Transmembrane helix</keyword>
<accession>A0A929F950</accession>
<evidence type="ECO:0000313" key="9">
    <source>
        <dbReference type="Proteomes" id="UP000615026"/>
    </source>
</evidence>
<keyword evidence="3" id="KW-0812">Transmembrane</keyword>
<evidence type="ECO:0000256" key="2">
    <source>
        <dbReference type="ARBA" id="ARBA00009477"/>
    </source>
</evidence>
<dbReference type="AlphaFoldDB" id="A0A929F950"/>
<feature type="coiled-coil region" evidence="6">
    <location>
        <begin position="160"/>
        <end position="241"/>
    </location>
</feature>
<dbReference type="RefSeq" id="WP_193995556.1">
    <property type="nucleotide sequence ID" value="NZ_JADEXP010000306.1"/>
</dbReference>
<comment type="subcellular location">
    <subcellularLocation>
        <location evidence="1">Membrane</location>
        <topology evidence="1">Single-pass membrane protein</topology>
    </subcellularLocation>
</comment>
<feature type="domain" description="AprE-like beta-barrel" evidence="7">
    <location>
        <begin position="276"/>
        <end position="367"/>
    </location>
</feature>
<evidence type="ECO:0000256" key="3">
    <source>
        <dbReference type="ARBA" id="ARBA00022692"/>
    </source>
</evidence>
<dbReference type="PANTHER" id="PTHR30386:SF26">
    <property type="entry name" value="TRANSPORT PROTEIN COMB"/>
    <property type="match status" value="1"/>
</dbReference>
<sequence length="388" mass="41717">MSSKSIFGLPSQTAKAAATEPVTVTDITVASSETQIVSLAATQDLQSRQTSREDSDLLLSPAVENCLPSPNHLLTFTSLALVGVLGVGAVASTILTHDTVVQSQAVMVPVDEGQLIQSATGGIVETIAVQEYDSLDAGQIIAAIENPAIGLNVAQIKLQTVETEERIAQIDDQIRALEQRHLAETNLAKQLTAKGLQSSISQFKASKEILLNQRLSLNAQLSQERQQLEKAQQQVDSLTVRSPVDGTVYELELDRLGQNVGANQTIAKVIPAGAALAVKALVPDTYLEGIEEGHTARMALSDCAPLSFGHLEGQVRSIEPAVLLTQEGLPEKNIHMVMVETEAQALQSALRTCELLPGMQGELTIITKQEKLLNFFLRKLRLRIQQVA</sequence>
<dbReference type="InterPro" id="IPR058982">
    <property type="entry name" value="Beta-barrel_AprE"/>
</dbReference>
<proteinExistence type="inferred from homology"/>
<comment type="caution">
    <text evidence="8">The sequence shown here is derived from an EMBL/GenBank/DDBJ whole genome shotgun (WGS) entry which is preliminary data.</text>
</comment>
<evidence type="ECO:0000256" key="4">
    <source>
        <dbReference type="ARBA" id="ARBA00022989"/>
    </source>
</evidence>
<keyword evidence="9" id="KW-1185">Reference proteome</keyword>
<evidence type="ECO:0000256" key="1">
    <source>
        <dbReference type="ARBA" id="ARBA00004167"/>
    </source>
</evidence>
<dbReference type="InterPro" id="IPR050739">
    <property type="entry name" value="MFP"/>
</dbReference>
<dbReference type="PANTHER" id="PTHR30386">
    <property type="entry name" value="MEMBRANE FUSION SUBUNIT OF EMRAB-TOLC MULTIDRUG EFFLUX PUMP"/>
    <property type="match status" value="1"/>
</dbReference>
<keyword evidence="6" id="KW-0175">Coiled coil</keyword>
<gene>
    <name evidence="8" type="ORF">IQ260_23750</name>
</gene>
<dbReference type="Gene3D" id="1.10.287.470">
    <property type="entry name" value="Helix hairpin bin"/>
    <property type="match status" value="1"/>
</dbReference>
<keyword evidence="5" id="KW-0472">Membrane</keyword>